<comment type="caution">
    <text evidence="4">The sequence shown here is derived from an EMBL/GenBank/DDBJ whole genome shotgun (WGS) entry which is preliminary data.</text>
</comment>
<feature type="domain" description="PIH1 N-terminal" evidence="3">
    <location>
        <begin position="11"/>
        <end position="149"/>
    </location>
</feature>
<dbReference type="PANTHER" id="PTHR22997:SF0">
    <property type="entry name" value="PIH1 DOMAIN-CONTAINING PROTEIN 1"/>
    <property type="match status" value="1"/>
</dbReference>
<dbReference type="GO" id="GO:0000492">
    <property type="term" value="P:box C/D snoRNP assembly"/>
    <property type="evidence" value="ECO:0007669"/>
    <property type="project" value="TreeGrafter"/>
</dbReference>
<feature type="region of interest" description="Disordered" evidence="2">
    <location>
        <begin position="175"/>
        <end position="194"/>
    </location>
</feature>
<dbReference type="AlphaFoldDB" id="A0A642V2T4"/>
<evidence type="ECO:0000256" key="1">
    <source>
        <dbReference type="ARBA" id="ARBA00008511"/>
    </source>
</evidence>
<protein>
    <recommendedName>
        <fullName evidence="3">PIH1 N-terminal domain-containing protein</fullName>
    </recommendedName>
</protein>
<dbReference type="Proteomes" id="UP000761534">
    <property type="component" value="Unassembled WGS sequence"/>
</dbReference>
<dbReference type="GO" id="GO:1990904">
    <property type="term" value="C:ribonucleoprotein complex"/>
    <property type="evidence" value="ECO:0007669"/>
    <property type="project" value="TreeGrafter"/>
</dbReference>
<dbReference type="InterPro" id="IPR012981">
    <property type="entry name" value="PIH1_N"/>
</dbReference>
<evidence type="ECO:0000313" key="5">
    <source>
        <dbReference type="Proteomes" id="UP000761534"/>
    </source>
</evidence>
<feature type="compositionally biased region" description="Polar residues" evidence="2">
    <location>
        <begin position="175"/>
        <end position="189"/>
    </location>
</feature>
<name>A0A642V2T4_9ASCO</name>
<accession>A0A642V2T4</accession>
<dbReference type="Pfam" id="PF08190">
    <property type="entry name" value="PIH1"/>
    <property type="match status" value="1"/>
</dbReference>
<keyword evidence="5" id="KW-1185">Reference proteome</keyword>
<reference evidence="4" key="1">
    <citation type="journal article" date="2019" name="G3 (Bethesda)">
        <title>Genome Assemblies of Two Rare Opportunistic Yeast Pathogens: Diutina rugosa (syn. Candida rugosa) and Trichomonascus ciferrii (syn. Candida ciferrii).</title>
        <authorList>
            <person name="Mixao V."/>
            <person name="Saus E."/>
            <person name="Hansen A.P."/>
            <person name="Lass-Florl C."/>
            <person name="Gabaldon T."/>
        </authorList>
    </citation>
    <scope>NUCLEOTIDE SEQUENCE</scope>
    <source>
        <strain evidence="4">CBS 4856</strain>
    </source>
</reference>
<comment type="similarity">
    <text evidence="1">Belongs to the PIH1 family.</text>
</comment>
<dbReference type="InterPro" id="IPR050734">
    <property type="entry name" value="PIH1/Kintoun_subfamily"/>
</dbReference>
<dbReference type="VEuPathDB" id="FungiDB:TRICI_003785"/>
<dbReference type="PANTHER" id="PTHR22997">
    <property type="entry name" value="PIH1 DOMAIN-CONTAINING PROTEIN 1"/>
    <property type="match status" value="1"/>
</dbReference>
<proteinExistence type="inferred from homology"/>
<evidence type="ECO:0000313" key="4">
    <source>
        <dbReference type="EMBL" id="KAA8911520.1"/>
    </source>
</evidence>
<evidence type="ECO:0000256" key="2">
    <source>
        <dbReference type="SAM" id="MobiDB-lite"/>
    </source>
</evidence>
<dbReference type="GO" id="GO:0006364">
    <property type="term" value="P:rRNA processing"/>
    <property type="evidence" value="ECO:0007669"/>
    <property type="project" value="TreeGrafter"/>
</dbReference>
<gene>
    <name evidence="4" type="ORF">TRICI_003785</name>
</gene>
<dbReference type="EMBL" id="SWFS01000280">
    <property type="protein sequence ID" value="KAA8911520.1"/>
    <property type="molecule type" value="Genomic_DNA"/>
</dbReference>
<organism evidence="4 5">
    <name type="scientific">Trichomonascus ciferrii</name>
    <dbReference type="NCBI Taxonomy" id="44093"/>
    <lineage>
        <taxon>Eukaryota</taxon>
        <taxon>Fungi</taxon>
        <taxon>Dikarya</taxon>
        <taxon>Ascomycota</taxon>
        <taxon>Saccharomycotina</taxon>
        <taxon>Dipodascomycetes</taxon>
        <taxon>Dipodascales</taxon>
        <taxon>Trichomonascaceae</taxon>
        <taxon>Trichomonascus</taxon>
        <taxon>Trichomonascus ciferrii complex</taxon>
    </lineage>
</organism>
<dbReference type="OrthoDB" id="5135119at2759"/>
<dbReference type="GO" id="GO:0005737">
    <property type="term" value="C:cytoplasm"/>
    <property type="evidence" value="ECO:0007669"/>
    <property type="project" value="TreeGrafter"/>
</dbReference>
<dbReference type="GO" id="GO:0097255">
    <property type="term" value="C:R2TP complex"/>
    <property type="evidence" value="ECO:0007669"/>
    <property type="project" value="TreeGrafter"/>
</dbReference>
<sequence>MNRVDEEEITLEPSAGFVVKTQLVSGRHQGLKTFVNVCSDSRVPEPADGYGPEILEKVQRGEDYVVPIVLSTQREDVDKAGRNCVVWDCCMHPKVIVECIQNAGLRLLVIETCLELIESSSGHELSREYTLPKMLAKGTLERTVVRKRDLYGENQHDAEESVTRGIDDLARKVISSKNEPEQQQTTDSGSKPKKPLIQVLSSEDQDEPSQETQELEYRVSKFNILFSGEGTPPKYQVEISGASENDSLEMELQGETLLYKHLQIKIPGGGSKVQAFYVRDEQKIYAFVFA</sequence>
<evidence type="ECO:0000259" key="3">
    <source>
        <dbReference type="Pfam" id="PF08190"/>
    </source>
</evidence>